<dbReference type="Proteomes" id="UP000182658">
    <property type="component" value="Unassembled WGS sequence"/>
</dbReference>
<dbReference type="GO" id="GO:0005634">
    <property type="term" value="C:nucleus"/>
    <property type="evidence" value="ECO:0007669"/>
    <property type="project" value="TreeGrafter"/>
</dbReference>
<feature type="domain" description="SET" evidence="1">
    <location>
        <begin position="23"/>
        <end position="261"/>
    </location>
</feature>
<sequence length="462" mass="51746">MRPGPFSVDALPAWCDGHGVKIHGLKVADVEGRGNGWIAQEDLNSDYEDAAPARPLLVIPKDIVVSVALVMQYATENAQFSQLIHAVDFQTERQFVLSYMMMQLVLSSPDYKNEAVIPPAAWTQYIGLQPRDVPVPTMWSEAELLLLRSTSLESAVAAKMALLAREFAAIQAKTRDIPFWRELLSEHITLRDWIWVDALLRSRSFDLPYSGVAMVPCLDLANHSVANTAYWRQDPGSEAVTLLLPKGSSVSAGEEITINYGKDKPAAEMLFNYGFIDSSSGAQSLVLSLDEMLEEAGNDPFLEAKLRIFNAAPLLELRIDEKGKARWSAPFLHLMCVQKQDGLAFETQERQGQQSQRMLWRGKDITSMAVMFDVFINAQNVREVVQFRVVSVLLGVVEKQLDRIRDGRRSSEREVRQGVLQAALQLRSIETDVLERCLLALKGERDQLAQDKRVVAYTNKSP</sequence>
<dbReference type="EMBL" id="KV875096">
    <property type="protein sequence ID" value="OIW31167.1"/>
    <property type="molecule type" value="Genomic_DNA"/>
</dbReference>
<dbReference type="AlphaFoldDB" id="A0A1J7ITZ3"/>
<proteinExistence type="predicted"/>
<protein>
    <submittedName>
        <fullName evidence="2">SET domain-containing protein</fullName>
    </submittedName>
</protein>
<evidence type="ECO:0000313" key="3">
    <source>
        <dbReference type="Proteomes" id="UP000182658"/>
    </source>
</evidence>
<dbReference type="InterPro" id="IPR050600">
    <property type="entry name" value="SETD3_SETD6_MTase"/>
</dbReference>
<evidence type="ECO:0000259" key="1">
    <source>
        <dbReference type="PROSITE" id="PS50280"/>
    </source>
</evidence>
<organism evidence="2 3">
    <name type="scientific">Coniochaeta ligniaria NRRL 30616</name>
    <dbReference type="NCBI Taxonomy" id="1408157"/>
    <lineage>
        <taxon>Eukaryota</taxon>
        <taxon>Fungi</taxon>
        <taxon>Dikarya</taxon>
        <taxon>Ascomycota</taxon>
        <taxon>Pezizomycotina</taxon>
        <taxon>Sordariomycetes</taxon>
        <taxon>Sordariomycetidae</taxon>
        <taxon>Coniochaetales</taxon>
        <taxon>Coniochaetaceae</taxon>
        <taxon>Coniochaeta</taxon>
    </lineage>
</organism>
<dbReference type="Gene3D" id="3.90.1410.10">
    <property type="entry name" value="set domain protein methyltransferase, domain 1"/>
    <property type="match status" value="1"/>
</dbReference>
<gene>
    <name evidence="2" type="ORF">CONLIGDRAFT_595337</name>
</gene>
<evidence type="ECO:0000313" key="2">
    <source>
        <dbReference type="EMBL" id="OIW31167.1"/>
    </source>
</evidence>
<dbReference type="InterPro" id="IPR001214">
    <property type="entry name" value="SET_dom"/>
</dbReference>
<name>A0A1J7ITZ3_9PEZI</name>
<dbReference type="STRING" id="1408157.A0A1J7ITZ3"/>
<reference evidence="2 3" key="1">
    <citation type="submission" date="2016-10" db="EMBL/GenBank/DDBJ databases">
        <title>Draft genome sequence of Coniochaeta ligniaria NRRL30616, a lignocellulolytic fungus for bioabatement of inhibitors in plant biomass hydrolysates.</title>
        <authorList>
            <consortium name="DOE Joint Genome Institute"/>
            <person name="Jimenez D.J."/>
            <person name="Hector R.E."/>
            <person name="Riley R."/>
            <person name="Sun H."/>
            <person name="Grigoriev I.V."/>
            <person name="Van Elsas J.D."/>
            <person name="Nichols N.N."/>
        </authorList>
    </citation>
    <scope>NUCLEOTIDE SEQUENCE [LARGE SCALE GENOMIC DNA]</scope>
    <source>
        <strain evidence="2 3">NRRL 30616</strain>
    </source>
</reference>
<keyword evidence="3" id="KW-1185">Reference proteome</keyword>
<dbReference type="GO" id="GO:0016279">
    <property type="term" value="F:protein-lysine N-methyltransferase activity"/>
    <property type="evidence" value="ECO:0007669"/>
    <property type="project" value="TreeGrafter"/>
</dbReference>
<dbReference type="InParanoid" id="A0A1J7ITZ3"/>
<dbReference type="PANTHER" id="PTHR13271:SF76">
    <property type="entry name" value="SET DOMAIN-CONTAINING PROTEIN 8"/>
    <property type="match status" value="1"/>
</dbReference>
<dbReference type="InterPro" id="IPR046341">
    <property type="entry name" value="SET_dom_sf"/>
</dbReference>
<dbReference type="OrthoDB" id="441812at2759"/>
<dbReference type="PROSITE" id="PS50280">
    <property type="entry name" value="SET"/>
    <property type="match status" value="1"/>
</dbReference>
<dbReference type="CDD" id="cd10527">
    <property type="entry name" value="SET_LSMT"/>
    <property type="match status" value="1"/>
</dbReference>
<dbReference type="SUPFAM" id="SSF82199">
    <property type="entry name" value="SET domain"/>
    <property type="match status" value="1"/>
</dbReference>
<dbReference type="PANTHER" id="PTHR13271">
    <property type="entry name" value="UNCHARACTERIZED PUTATIVE METHYLTRANSFERASE"/>
    <property type="match status" value="1"/>
</dbReference>
<accession>A0A1J7ITZ3</accession>